<sequence>MNNLQTFNKNTAIDSREVAAMVDKQHKNLLRDIQSYIGYLKEDAELNFEPGNFFVESIYMDANGQPRPCFLITKQGCEMVANKLTGKKGVLFTARYVKKFNEMESMQPKNSYMIEDPIARAQAWIEEQREKQKLIETAEVQAQLIAEYEPKIGYLDKILQSKGLLTVTQIAADYGLSARELDKVLHEERVQHKVGNQWILYKNHMNNGYTKSNTINIVRTTGETDTQMQTKWTQKGRLFIHELLERRGITALMDLEMEG</sequence>
<organism evidence="2">
    <name type="scientific">bioreactor metagenome</name>
    <dbReference type="NCBI Taxonomy" id="1076179"/>
    <lineage>
        <taxon>unclassified sequences</taxon>
        <taxon>metagenomes</taxon>
        <taxon>ecological metagenomes</taxon>
    </lineage>
</organism>
<dbReference type="Pfam" id="PF09669">
    <property type="entry name" value="Phage_pRha"/>
    <property type="match status" value="1"/>
</dbReference>
<dbReference type="EMBL" id="VSSQ01020956">
    <property type="protein sequence ID" value="MPM66223.1"/>
    <property type="molecule type" value="Genomic_DNA"/>
</dbReference>
<dbReference type="GO" id="GO:0003677">
    <property type="term" value="F:DNA binding"/>
    <property type="evidence" value="ECO:0007669"/>
    <property type="project" value="InterPro"/>
</dbReference>
<reference evidence="2" key="1">
    <citation type="submission" date="2019-08" db="EMBL/GenBank/DDBJ databases">
        <authorList>
            <person name="Kucharzyk K."/>
            <person name="Murdoch R.W."/>
            <person name="Higgins S."/>
            <person name="Loffler F."/>
        </authorList>
    </citation>
    <scope>NUCLEOTIDE SEQUENCE</scope>
</reference>
<proteinExistence type="predicted"/>
<dbReference type="InterPro" id="IPR014054">
    <property type="entry name" value="Phage_regulatory_Rha"/>
</dbReference>
<dbReference type="InterPro" id="IPR005039">
    <property type="entry name" value="Ant_C"/>
</dbReference>
<dbReference type="AlphaFoldDB" id="A0A645BSL4"/>
<comment type="caution">
    <text evidence="2">The sequence shown here is derived from an EMBL/GenBank/DDBJ whole genome shotgun (WGS) entry which is preliminary data.</text>
</comment>
<evidence type="ECO:0000259" key="1">
    <source>
        <dbReference type="Pfam" id="PF03374"/>
    </source>
</evidence>
<feature type="domain" description="Antirepressor protein C-terminal" evidence="1">
    <location>
        <begin position="143"/>
        <end position="245"/>
    </location>
</feature>
<protein>
    <recommendedName>
        <fullName evidence="1">Antirepressor protein C-terminal domain-containing protein</fullName>
    </recommendedName>
</protein>
<evidence type="ECO:0000313" key="2">
    <source>
        <dbReference type="EMBL" id="MPM66223.1"/>
    </source>
</evidence>
<accession>A0A645BSL4</accession>
<gene>
    <name evidence="2" type="ORF">SDC9_113130</name>
</gene>
<dbReference type="Pfam" id="PF03374">
    <property type="entry name" value="ANT"/>
    <property type="match status" value="1"/>
</dbReference>
<name>A0A645BSL4_9ZZZZ</name>
<dbReference type="NCBIfam" id="TIGR02681">
    <property type="entry name" value="phage_pRha"/>
    <property type="match status" value="1"/>
</dbReference>